<reference evidence="1" key="1">
    <citation type="submission" date="2017-01" db="EMBL/GenBank/DDBJ databases">
        <title>High-throughput sequencing uncovers low homogeneity in the biogeography of single-stranded DNA viruses.</title>
        <authorList>
            <person name="Pearson V.M."/>
            <person name="Rokyta D.R."/>
        </authorList>
    </citation>
    <scope>NUCLEOTIDE SEQUENCE</scope>
</reference>
<accession>A0A2K9LT32</accession>
<sequence>MAYYRKRFGSKRTSRRRPPFRKRYSYRKKRNINQYSRRITRMTVRPMVMADKTFVKLTRNFSNVINITDTHNYASYNIGGNGFLDSVSTHAPAGLSQWAVFYRNYRIMSASIKVIAYPGGNMSSDGVIFGVTPYLDGAKDFTRENAPSQPYTKWRVGSDVNPTIIKHVMNTKKMFGQRITEEENFQGNMSYDPTTDSIAVIDPNTQWFFKVWASRPGASGNFPLQFYFTVTYYIQLEDRITADDATIISPP</sequence>
<proteinExistence type="predicted"/>
<dbReference type="EMBL" id="KY487983">
    <property type="protein sequence ID" value="AUM62032.1"/>
    <property type="molecule type" value="Genomic_DNA"/>
</dbReference>
<gene>
    <name evidence="1" type="primary">Cap</name>
</gene>
<name>A0A2K9LT32_9VIRU</name>
<evidence type="ECO:0000313" key="1">
    <source>
        <dbReference type="EMBL" id="AUM62032.1"/>
    </source>
</evidence>
<protein>
    <submittedName>
        <fullName evidence="1">Capsid</fullName>
    </submittedName>
</protein>
<organism evidence="1">
    <name type="scientific">uncultured virus</name>
    <dbReference type="NCBI Taxonomy" id="340016"/>
    <lineage>
        <taxon>Viruses</taxon>
        <taxon>environmental samples</taxon>
    </lineage>
</organism>